<dbReference type="InterPro" id="IPR009010">
    <property type="entry name" value="Asp_de-COase-like_dom_sf"/>
</dbReference>
<dbReference type="PANTHER" id="PTHR43105">
    <property type="entry name" value="RESPIRATORY NITRATE REDUCTASE"/>
    <property type="match status" value="1"/>
</dbReference>
<comment type="caution">
    <text evidence="8">The sequence shown here is derived from an EMBL/GenBank/DDBJ whole genome shotgun (WGS) entry which is preliminary data.</text>
</comment>
<sequence length="823" mass="91988">MSRYHDRIALPPADAQRTNLVCHFCIVGCGYHAYKWPVNREGGLAPEDNALGLDFRRQVPPLQATMTQAMTSVVRDRDGSEHRVMIVPDHECVVNDGQASTRGGQLASVLYGDTAVSSHRLLHPRLHTGDDWVDTTRDHAAELYAAVSQRVLDSEGPDGLYFNCSDHGGAGGGFEFTWGTGKLMFSAIGTQMVRIHNRPAYNSECHASRDMGVSELNSAYEDAELADTLLAIGTNPYECQTNYFLVHWLPNLQGQTRERKRERFGEESTGPGRIIIVDPRRTPTVAVCEHAAGRDNVLHLDIEPGTDTALFNALFTHVVDQGWHDEAFIEQHTRGFRDAVEANRISLEEAAQITGVSAERIRKAAEWAYAPKASGHRPRTLHHYEKGVIWGNDNYRIQSAIVNLALATRSLGREGTGVSRMGGHQEGYARPPYPGPRPAPFIDHEIMQNRGRMLTVWGCNAFQTTINADSYKAAIHRRSGITRAAMARARGADLETLADAIHESTLQGGLFIAAVDLYPTKFAQAGHLMLPAAHPGEVEITAMNGERRIRLSERFMDPPGECEGDALIAARLARALQRRYREAGNEEMSERFSGFDWSTHEDAFNDGFRKAHEKEVASQGGPTGELVTYDRLRQAGNNGVQLPVREYRDGKLIGTPRLYTDGEFDTEDGRARFQAAPWNGMLEAAARQRSRYPFWVNNGRTNHIWQSAYHDEYIVYRNRRYPMTPLELNPEDAAERGIENGDIVEVHNDYGSTMGLAYLVEEIKRGHVFLMFGYFNGVAGEVVTDAVDENIIPYYKGTWADLRRIGHSEAYARGTSFRSRRYV</sequence>
<dbReference type="Pfam" id="PF18465">
    <property type="entry name" value="Rieske_3"/>
    <property type="match status" value="1"/>
</dbReference>
<feature type="domain" description="Molybdopterin dinucleotide-binding" evidence="6">
    <location>
        <begin position="694"/>
        <end position="789"/>
    </location>
</feature>
<dbReference type="GO" id="GO:0022904">
    <property type="term" value="P:respiratory electron transport chain"/>
    <property type="evidence" value="ECO:0007669"/>
    <property type="project" value="TreeGrafter"/>
</dbReference>
<organism evidence="8 9">
    <name type="scientific">Sediminicurvatus halobius</name>
    <dbReference type="NCBI Taxonomy" id="2182432"/>
    <lineage>
        <taxon>Bacteria</taxon>
        <taxon>Pseudomonadati</taxon>
        <taxon>Pseudomonadota</taxon>
        <taxon>Gammaproteobacteria</taxon>
        <taxon>Chromatiales</taxon>
        <taxon>Ectothiorhodospiraceae</taxon>
        <taxon>Sediminicurvatus</taxon>
    </lineage>
</organism>
<dbReference type="GO" id="GO:0016020">
    <property type="term" value="C:membrane"/>
    <property type="evidence" value="ECO:0007669"/>
    <property type="project" value="TreeGrafter"/>
</dbReference>
<dbReference type="Pfam" id="PF00384">
    <property type="entry name" value="Molybdopterin"/>
    <property type="match status" value="1"/>
</dbReference>
<dbReference type="RefSeq" id="WP_109675809.1">
    <property type="nucleotide sequence ID" value="NZ_CP086615.1"/>
</dbReference>
<gene>
    <name evidence="8" type="ORF">DEM34_02165</name>
</gene>
<dbReference type="GO" id="GO:0051536">
    <property type="term" value="F:iron-sulfur cluster binding"/>
    <property type="evidence" value="ECO:0007669"/>
    <property type="project" value="UniProtKB-KW"/>
</dbReference>
<dbReference type="InterPro" id="IPR006657">
    <property type="entry name" value="MoPterin_dinucl-bd_dom"/>
</dbReference>
<name>A0A2U2N7R9_9GAMM</name>
<keyword evidence="2" id="KW-0408">Iron</keyword>
<feature type="domain" description="Arsenite oxidase subunit AioA/Iodate reductase subunit IdrA 3Fe-4S cluster" evidence="7">
    <location>
        <begin position="22"/>
        <end position="112"/>
    </location>
</feature>
<dbReference type="InterPro" id="IPR014066">
    <property type="entry name" value="AioA/IdrA_lsu"/>
</dbReference>
<dbReference type="GO" id="GO:0003954">
    <property type="term" value="F:NADH dehydrogenase activity"/>
    <property type="evidence" value="ECO:0007669"/>
    <property type="project" value="TreeGrafter"/>
</dbReference>
<dbReference type="OrthoDB" id="9810782at2"/>
<dbReference type="AlphaFoldDB" id="A0A2U2N7R9"/>
<dbReference type="GO" id="GO:0046872">
    <property type="term" value="F:metal ion binding"/>
    <property type="evidence" value="ECO:0007669"/>
    <property type="project" value="UniProtKB-KW"/>
</dbReference>
<dbReference type="NCBIfam" id="TIGR02693">
    <property type="entry name" value="arsenite_ox_L"/>
    <property type="match status" value="1"/>
</dbReference>
<dbReference type="GO" id="GO:0043546">
    <property type="term" value="F:molybdopterin cofactor binding"/>
    <property type="evidence" value="ECO:0007669"/>
    <property type="project" value="InterPro"/>
</dbReference>
<evidence type="ECO:0000313" key="8">
    <source>
        <dbReference type="EMBL" id="PWG65107.1"/>
    </source>
</evidence>
<evidence type="ECO:0000256" key="2">
    <source>
        <dbReference type="ARBA" id="ARBA00023004"/>
    </source>
</evidence>
<evidence type="ECO:0000256" key="3">
    <source>
        <dbReference type="ARBA" id="ARBA00023014"/>
    </source>
</evidence>
<evidence type="ECO:0000256" key="4">
    <source>
        <dbReference type="SAM" id="MobiDB-lite"/>
    </source>
</evidence>
<feature type="region of interest" description="Disordered" evidence="4">
    <location>
        <begin position="415"/>
        <end position="435"/>
    </location>
</feature>
<dbReference type="Proteomes" id="UP000245474">
    <property type="component" value="Unassembled WGS sequence"/>
</dbReference>
<evidence type="ECO:0000259" key="6">
    <source>
        <dbReference type="Pfam" id="PF01568"/>
    </source>
</evidence>
<dbReference type="SUPFAM" id="SSF53706">
    <property type="entry name" value="Formate dehydrogenase/DMSO reductase, domains 1-3"/>
    <property type="match status" value="1"/>
</dbReference>
<feature type="domain" description="Molybdopterin oxidoreductase" evidence="5">
    <location>
        <begin position="120"/>
        <end position="574"/>
    </location>
</feature>
<protein>
    <submittedName>
        <fullName evidence="8">Arsenate reductase (Azurin) large subunit</fullName>
    </submittedName>
</protein>
<accession>A0A2U2N7R9</accession>
<evidence type="ECO:0000259" key="5">
    <source>
        <dbReference type="Pfam" id="PF00384"/>
    </source>
</evidence>
<dbReference type="Gene3D" id="3.30.200.200">
    <property type="match status" value="1"/>
</dbReference>
<dbReference type="Gene3D" id="2.40.40.20">
    <property type="match status" value="1"/>
</dbReference>
<evidence type="ECO:0000256" key="1">
    <source>
        <dbReference type="ARBA" id="ARBA00022723"/>
    </source>
</evidence>
<reference evidence="8 9" key="1">
    <citation type="submission" date="2018-05" db="EMBL/GenBank/DDBJ databases">
        <title>Spiribacter halobius sp. nov., a moderately halophilic bacterium isolated from marine solar saltern.</title>
        <authorList>
            <person name="Zheng W.-S."/>
            <person name="Lu D.-C."/>
            <person name="Du Z.-J."/>
        </authorList>
    </citation>
    <scope>NUCLEOTIDE SEQUENCE [LARGE SCALE GENOMIC DNA]</scope>
    <source>
        <strain evidence="8 9">E85</strain>
    </source>
</reference>
<evidence type="ECO:0000313" key="9">
    <source>
        <dbReference type="Proteomes" id="UP000245474"/>
    </source>
</evidence>
<dbReference type="InterPro" id="IPR006656">
    <property type="entry name" value="Mopterin_OxRdtase"/>
</dbReference>
<evidence type="ECO:0000259" key="7">
    <source>
        <dbReference type="Pfam" id="PF18465"/>
    </source>
</evidence>
<dbReference type="Pfam" id="PF01568">
    <property type="entry name" value="Molydop_binding"/>
    <property type="match status" value="1"/>
</dbReference>
<dbReference type="Gene3D" id="3.40.228.10">
    <property type="entry name" value="Dimethylsulfoxide Reductase, domain 2"/>
    <property type="match status" value="1"/>
</dbReference>
<proteinExistence type="predicted"/>
<dbReference type="SUPFAM" id="SSF50692">
    <property type="entry name" value="ADC-like"/>
    <property type="match status" value="1"/>
</dbReference>
<dbReference type="InterPro" id="IPR050123">
    <property type="entry name" value="Prok_molybdopt-oxidoreductase"/>
</dbReference>
<dbReference type="GO" id="GO:1990204">
    <property type="term" value="C:oxidoreductase complex"/>
    <property type="evidence" value="ECO:0007669"/>
    <property type="project" value="UniProtKB-ARBA"/>
</dbReference>
<dbReference type="PANTHER" id="PTHR43105:SF10">
    <property type="entry name" value="NADH-QUINONE OXIDOREDUCTASE SUBUNIT G"/>
    <property type="match status" value="1"/>
</dbReference>
<keyword evidence="9" id="KW-1185">Reference proteome</keyword>
<keyword evidence="1" id="KW-0479">Metal-binding</keyword>
<keyword evidence="3" id="KW-0411">Iron-sulfur</keyword>
<dbReference type="Gene3D" id="3.40.50.740">
    <property type="match status" value="1"/>
</dbReference>
<dbReference type="EMBL" id="QFFI01000003">
    <property type="protein sequence ID" value="PWG65107.1"/>
    <property type="molecule type" value="Genomic_DNA"/>
</dbReference>
<dbReference type="InterPro" id="IPR041632">
    <property type="entry name" value="AioA/IdrA_3Fe-4S"/>
</dbReference>